<dbReference type="SUPFAM" id="SSF53850">
    <property type="entry name" value="Periplasmic binding protein-like II"/>
    <property type="match status" value="1"/>
</dbReference>
<sequence length="304" mass="33895">MDLVESLQIFRRVAELASFTQAAERLGLPKASVSSAVQQLENQLGTRLLHRTTRRVQLTQDGQVFYERCQDVLADLEEMQAMFQLGEAAYTGRLRVDMPVGVARHLVVPQLPRFLAGHPGIQLEVGSTDRRVDLVREGFDCVVRVGQLAESSLVARPLGHFRTVSVASPAYLQRYGLPRSLEDLQQHRLIGYAPLLGSKPEGFEYVDAAGQAQLIDMPLSLVVNNSEAYRSACLAGLGLIQVPDVGLREDLERGNLVEVLPQWRPEPMPVSILYANRRHLPKRVQVFMQWLAEVLQPYLLAPAA</sequence>
<reference evidence="6" key="1">
    <citation type="submission" date="2022-07" db="EMBL/GenBank/DDBJ databases">
        <title>Tahibacter sp., a new gammaproteobacterium isolated from the silt sample collected at pig farm.</title>
        <authorList>
            <person name="Chen H."/>
        </authorList>
    </citation>
    <scope>NUCLEOTIDE SEQUENCE</scope>
    <source>
        <strain evidence="6">P2K</strain>
    </source>
</reference>
<dbReference type="InterPro" id="IPR036390">
    <property type="entry name" value="WH_DNA-bd_sf"/>
</dbReference>
<dbReference type="PROSITE" id="PS50931">
    <property type="entry name" value="HTH_LYSR"/>
    <property type="match status" value="1"/>
</dbReference>
<dbReference type="EMBL" id="JANFQO010000016">
    <property type="protein sequence ID" value="MCQ4166322.1"/>
    <property type="molecule type" value="Genomic_DNA"/>
</dbReference>
<evidence type="ECO:0000256" key="1">
    <source>
        <dbReference type="ARBA" id="ARBA00009437"/>
    </source>
</evidence>
<dbReference type="Pfam" id="PF03466">
    <property type="entry name" value="LysR_substrate"/>
    <property type="match status" value="1"/>
</dbReference>
<dbReference type="RefSeq" id="WP_255915512.1">
    <property type="nucleotide sequence ID" value="NZ_JANFQO010000016.1"/>
</dbReference>
<dbReference type="Gene3D" id="1.10.10.10">
    <property type="entry name" value="Winged helix-like DNA-binding domain superfamily/Winged helix DNA-binding domain"/>
    <property type="match status" value="1"/>
</dbReference>
<dbReference type="Gene3D" id="3.40.190.290">
    <property type="match status" value="1"/>
</dbReference>
<feature type="domain" description="HTH lysR-type" evidence="5">
    <location>
        <begin position="1"/>
        <end position="59"/>
    </location>
</feature>
<dbReference type="PRINTS" id="PR00039">
    <property type="entry name" value="HTHLYSR"/>
</dbReference>
<keyword evidence="3" id="KW-0238">DNA-binding</keyword>
<name>A0ABT1QVL2_9GAMM</name>
<keyword evidence="2" id="KW-0805">Transcription regulation</keyword>
<organism evidence="6 7">
    <name type="scientific">Tahibacter harae</name>
    <dbReference type="NCBI Taxonomy" id="2963937"/>
    <lineage>
        <taxon>Bacteria</taxon>
        <taxon>Pseudomonadati</taxon>
        <taxon>Pseudomonadota</taxon>
        <taxon>Gammaproteobacteria</taxon>
        <taxon>Lysobacterales</taxon>
        <taxon>Rhodanobacteraceae</taxon>
        <taxon>Tahibacter</taxon>
    </lineage>
</organism>
<evidence type="ECO:0000256" key="3">
    <source>
        <dbReference type="ARBA" id="ARBA00023125"/>
    </source>
</evidence>
<keyword evidence="7" id="KW-1185">Reference proteome</keyword>
<dbReference type="Pfam" id="PF00126">
    <property type="entry name" value="HTH_1"/>
    <property type="match status" value="1"/>
</dbReference>
<proteinExistence type="inferred from homology"/>
<dbReference type="InterPro" id="IPR036388">
    <property type="entry name" value="WH-like_DNA-bd_sf"/>
</dbReference>
<accession>A0ABT1QVL2</accession>
<dbReference type="InterPro" id="IPR058163">
    <property type="entry name" value="LysR-type_TF_proteobact-type"/>
</dbReference>
<keyword evidence="4" id="KW-0804">Transcription</keyword>
<gene>
    <name evidence="6" type="ORF">NM961_16510</name>
</gene>
<dbReference type="SUPFAM" id="SSF46785">
    <property type="entry name" value="Winged helix' DNA-binding domain"/>
    <property type="match status" value="1"/>
</dbReference>
<comment type="similarity">
    <text evidence="1">Belongs to the LysR transcriptional regulatory family.</text>
</comment>
<dbReference type="PANTHER" id="PTHR30537">
    <property type="entry name" value="HTH-TYPE TRANSCRIPTIONAL REGULATOR"/>
    <property type="match status" value="1"/>
</dbReference>
<dbReference type="InterPro" id="IPR000847">
    <property type="entry name" value="LysR_HTH_N"/>
</dbReference>
<evidence type="ECO:0000259" key="5">
    <source>
        <dbReference type="PROSITE" id="PS50931"/>
    </source>
</evidence>
<evidence type="ECO:0000313" key="6">
    <source>
        <dbReference type="EMBL" id="MCQ4166322.1"/>
    </source>
</evidence>
<protein>
    <submittedName>
        <fullName evidence="6">LysR family transcriptional regulator</fullName>
    </submittedName>
</protein>
<dbReference type="InterPro" id="IPR005119">
    <property type="entry name" value="LysR_subst-bd"/>
</dbReference>
<dbReference type="PANTHER" id="PTHR30537:SF72">
    <property type="entry name" value="LYSR FAMILY TRANSCRIPTIONAL REGULATOR"/>
    <property type="match status" value="1"/>
</dbReference>
<evidence type="ECO:0000256" key="4">
    <source>
        <dbReference type="ARBA" id="ARBA00023163"/>
    </source>
</evidence>
<dbReference type="Proteomes" id="UP001165498">
    <property type="component" value="Unassembled WGS sequence"/>
</dbReference>
<dbReference type="CDD" id="cd08472">
    <property type="entry name" value="PBP2_CrgA_like_3"/>
    <property type="match status" value="1"/>
</dbReference>
<comment type="caution">
    <text evidence="6">The sequence shown here is derived from an EMBL/GenBank/DDBJ whole genome shotgun (WGS) entry which is preliminary data.</text>
</comment>
<evidence type="ECO:0000313" key="7">
    <source>
        <dbReference type="Proteomes" id="UP001165498"/>
    </source>
</evidence>
<evidence type="ECO:0000256" key="2">
    <source>
        <dbReference type="ARBA" id="ARBA00023015"/>
    </source>
</evidence>